<comment type="caution">
    <text evidence="3">The sequence shown here is derived from an EMBL/GenBank/DDBJ whole genome shotgun (WGS) entry which is preliminary data.</text>
</comment>
<feature type="domain" description="MDMPI C-terminal" evidence="1">
    <location>
        <begin position="164"/>
        <end position="258"/>
    </location>
</feature>
<reference evidence="3 4" key="1">
    <citation type="submission" date="2020-05" db="EMBL/GenBank/DDBJ databases">
        <title>Genomic Encyclopedia of Type Strains, Phase III (KMG-III): the genomes of soil and plant-associated and newly described type strains.</title>
        <authorList>
            <person name="Whitman W."/>
        </authorList>
    </citation>
    <scope>NUCLEOTIDE SEQUENCE [LARGE SCALE GENOMIC DNA]</scope>
    <source>
        <strain evidence="3 4">KCTC 19046</strain>
    </source>
</reference>
<dbReference type="InterPro" id="IPR034660">
    <property type="entry name" value="DinB/YfiT-like"/>
</dbReference>
<dbReference type="RefSeq" id="WP_171785192.1">
    <property type="nucleotide sequence ID" value="NZ_BAAAML010000004.1"/>
</dbReference>
<name>A0ABX2A804_9MICO</name>
<dbReference type="Pfam" id="PF07398">
    <property type="entry name" value="MDMPI_C"/>
    <property type="match status" value="1"/>
</dbReference>
<dbReference type="Pfam" id="PF11716">
    <property type="entry name" value="MDMPI_N"/>
    <property type="match status" value="1"/>
</dbReference>
<protein>
    <submittedName>
        <fullName evidence="3">Uncharacterized protein (TIGR03083 family)</fullName>
    </submittedName>
</protein>
<evidence type="ECO:0000259" key="2">
    <source>
        <dbReference type="Pfam" id="PF11716"/>
    </source>
</evidence>
<keyword evidence="4" id="KW-1185">Reference proteome</keyword>
<dbReference type="PANTHER" id="PTHR40758:SF1">
    <property type="entry name" value="CONSERVED PROTEIN"/>
    <property type="match status" value="1"/>
</dbReference>
<evidence type="ECO:0000313" key="4">
    <source>
        <dbReference type="Proteomes" id="UP000757540"/>
    </source>
</evidence>
<evidence type="ECO:0000313" key="3">
    <source>
        <dbReference type="EMBL" id="NOV99007.1"/>
    </source>
</evidence>
<accession>A0ABX2A804</accession>
<evidence type="ECO:0000259" key="1">
    <source>
        <dbReference type="Pfam" id="PF07398"/>
    </source>
</evidence>
<dbReference type="EMBL" id="JABEZU010000005">
    <property type="protein sequence ID" value="NOV99007.1"/>
    <property type="molecule type" value="Genomic_DNA"/>
</dbReference>
<dbReference type="InterPro" id="IPR010872">
    <property type="entry name" value="MDMPI_C-term_domain"/>
</dbReference>
<feature type="domain" description="Mycothiol-dependent maleylpyruvate isomerase metal-binding" evidence="2">
    <location>
        <begin position="33"/>
        <end position="141"/>
    </location>
</feature>
<proteinExistence type="predicted"/>
<dbReference type="PANTHER" id="PTHR40758">
    <property type="entry name" value="CONSERVED PROTEIN"/>
    <property type="match status" value="1"/>
</dbReference>
<dbReference type="InterPro" id="IPR024344">
    <property type="entry name" value="MDMPI_metal-binding"/>
</dbReference>
<gene>
    <name evidence="3" type="ORF">HDG69_003609</name>
</gene>
<dbReference type="SUPFAM" id="SSF109854">
    <property type="entry name" value="DinB/YfiT-like putative metalloenzymes"/>
    <property type="match status" value="1"/>
</dbReference>
<dbReference type="Proteomes" id="UP000757540">
    <property type="component" value="Unassembled WGS sequence"/>
</dbReference>
<organism evidence="3 4">
    <name type="scientific">Isoptericola halotolerans</name>
    <dbReference type="NCBI Taxonomy" id="300560"/>
    <lineage>
        <taxon>Bacteria</taxon>
        <taxon>Bacillati</taxon>
        <taxon>Actinomycetota</taxon>
        <taxon>Actinomycetes</taxon>
        <taxon>Micrococcales</taxon>
        <taxon>Promicromonosporaceae</taxon>
        <taxon>Isoptericola</taxon>
    </lineage>
</organism>
<sequence>MATPAPVVDPVSGLRTGAGPDLDHLTVLAGLQDAFQAGIDGADPNAPVPACRRWRVRNLVTHLGRIHHWAAGQARRRQETPLGRGPFDLAPFYATQAAEIRDTLAALGPDASSWTLLGNGPASFWRRRQAHETLVHLHDLRAARLGSGAAVADTAPLDVPADVWADAVDEVVRLFAPRQVRLGRAAPLRAAVGLEAFDVGWSWVLGTADGVDRQHDAPADSPDVVLRATARDLALVLWGRLAPDEVDAQITGDRGALDDALAGRIVP</sequence>